<dbReference type="KEGG" id="mlir:LPB04_05330"/>
<dbReference type="RefSeq" id="WP_193687699.1">
    <property type="nucleotide sequence ID" value="NZ_CP062941.1"/>
</dbReference>
<dbReference type="PROSITE" id="PS50801">
    <property type="entry name" value="STAS"/>
    <property type="match status" value="1"/>
</dbReference>
<dbReference type="Proteomes" id="UP000593875">
    <property type="component" value="Chromosome"/>
</dbReference>
<name>A0A7L9U8X5_9BURK</name>
<dbReference type="InterPro" id="IPR058548">
    <property type="entry name" value="MlaB-like_STAS"/>
</dbReference>
<accession>A0A7L9U8X5</accession>
<dbReference type="Gene3D" id="3.30.750.24">
    <property type="entry name" value="STAS domain"/>
    <property type="match status" value="1"/>
</dbReference>
<gene>
    <name evidence="2" type="ORF">LPB04_05330</name>
</gene>
<dbReference type="Pfam" id="PF13466">
    <property type="entry name" value="STAS_2"/>
    <property type="match status" value="1"/>
</dbReference>
<sequence>MAEANPMLSLDALTFETADAALEQGCAAIRAGETVFDLGGVRAADSSGVALLLAWQRRARDAGQKLTFINVPGNIDALTQLYGLDGLLARS</sequence>
<organism evidence="2 3">
    <name type="scientific">Massilia litorea</name>
    <dbReference type="NCBI Taxonomy" id="2769491"/>
    <lineage>
        <taxon>Bacteria</taxon>
        <taxon>Pseudomonadati</taxon>
        <taxon>Pseudomonadota</taxon>
        <taxon>Betaproteobacteria</taxon>
        <taxon>Burkholderiales</taxon>
        <taxon>Oxalobacteraceae</taxon>
        <taxon>Telluria group</taxon>
        <taxon>Massilia</taxon>
    </lineage>
</organism>
<proteinExistence type="predicted"/>
<dbReference type="SUPFAM" id="SSF52091">
    <property type="entry name" value="SpoIIaa-like"/>
    <property type="match status" value="1"/>
</dbReference>
<dbReference type="EMBL" id="CP062941">
    <property type="protein sequence ID" value="QOL50712.1"/>
    <property type="molecule type" value="Genomic_DNA"/>
</dbReference>
<protein>
    <submittedName>
        <fullName evidence="2">STAS domain-containing protein</fullName>
    </submittedName>
</protein>
<reference evidence="2 3" key="1">
    <citation type="submission" date="2020-10" db="EMBL/GenBank/DDBJ databases">
        <title>Genome sequencing of Massilia sp. LPB0304.</title>
        <authorList>
            <person name="Kim J."/>
        </authorList>
    </citation>
    <scope>NUCLEOTIDE SEQUENCE [LARGE SCALE GENOMIC DNA]</scope>
    <source>
        <strain evidence="2 3">LPB0304</strain>
    </source>
</reference>
<evidence type="ECO:0000313" key="3">
    <source>
        <dbReference type="Proteomes" id="UP000593875"/>
    </source>
</evidence>
<dbReference type="AlphaFoldDB" id="A0A7L9U8X5"/>
<evidence type="ECO:0000313" key="2">
    <source>
        <dbReference type="EMBL" id="QOL50712.1"/>
    </source>
</evidence>
<dbReference type="CDD" id="cd07043">
    <property type="entry name" value="STAS_anti-anti-sigma_factors"/>
    <property type="match status" value="1"/>
</dbReference>
<evidence type="ECO:0000259" key="1">
    <source>
        <dbReference type="PROSITE" id="PS50801"/>
    </source>
</evidence>
<dbReference type="InterPro" id="IPR036513">
    <property type="entry name" value="STAS_dom_sf"/>
</dbReference>
<feature type="domain" description="STAS" evidence="1">
    <location>
        <begin position="1"/>
        <end position="91"/>
    </location>
</feature>
<keyword evidence="3" id="KW-1185">Reference proteome</keyword>
<dbReference type="InterPro" id="IPR002645">
    <property type="entry name" value="STAS_dom"/>
</dbReference>